<dbReference type="Pfam" id="PF00646">
    <property type="entry name" value="F-box"/>
    <property type="match status" value="1"/>
</dbReference>
<evidence type="ECO:0000313" key="3">
    <source>
        <dbReference type="EMBL" id="ORE01558.1"/>
    </source>
</evidence>
<proteinExistence type="predicted"/>
<dbReference type="Proteomes" id="UP000242414">
    <property type="component" value="Unassembled WGS sequence"/>
</dbReference>
<protein>
    <recommendedName>
        <fullName evidence="2">F-box domain-containing protein</fullName>
    </recommendedName>
</protein>
<dbReference type="InterPro" id="IPR032675">
    <property type="entry name" value="LRR_dom_sf"/>
</dbReference>
<feature type="domain" description="F-box" evidence="2">
    <location>
        <begin position="3"/>
        <end position="53"/>
    </location>
</feature>
<dbReference type="EMBL" id="KV922120">
    <property type="protein sequence ID" value="ORE01558.1"/>
    <property type="molecule type" value="Genomic_DNA"/>
</dbReference>
<name>A0A1X0QP73_RHIZD</name>
<dbReference type="PROSITE" id="PS50181">
    <property type="entry name" value="FBOX"/>
    <property type="match status" value="1"/>
</dbReference>
<dbReference type="Gene3D" id="3.80.10.10">
    <property type="entry name" value="Ribonuclease Inhibitor"/>
    <property type="match status" value="1"/>
</dbReference>
<reference evidence="3" key="1">
    <citation type="journal article" date="2016" name="Proc. Natl. Acad. Sci. U.S.A.">
        <title>Lipid metabolic changes in an early divergent fungus govern the establishment of a mutualistic symbiosis with endobacteria.</title>
        <authorList>
            <person name="Lastovetsky O.A."/>
            <person name="Gaspar M.L."/>
            <person name="Mondo S.J."/>
            <person name="LaButti K.M."/>
            <person name="Sandor L."/>
            <person name="Grigoriev I.V."/>
            <person name="Henry S.A."/>
            <person name="Pawlowska T.E."/>
        </authorList>
    </citation>
    <scope>NUCLEOTIDE SEQUENCE [LARGE SCALE GENOMIC DNA]</scope>
    <source>
        <strain evidence="3">ATCC 52814</strain>
    </source>
</reference>
<organism evidence="3">
    <name type="scientific">Rhizopus microsporus var. microsporus</name>
    <dbReference type="NCBI Taxonomy" id="86635"/>
    <lineage>
        <taxon>Eukaryota</taxon>
        <taxon>Fungi</taxon>
        <taxon>Fungi incertae sedis</taxon>
        <taxon>Mucoromycota</taxon>
        <taxon>Mucoromycotina</taxon>
        <taxon>Mucoromycetes</taxon>
        <taxon>Mucorales</taxon>
        <taxon>Mucorineae</taxon>
        <taxon>Rhizopodaceae</taxon>
        <taxon>Rhizopus</taxon>
    </lineage>
</organism>
<keyword evidence="1" id="KW-0812">Transmembrane</keyword>
<dbReference type="InterPro" id="IPR036047">
    <property type="entry name" value="F-box-like_dom_sf"/>
</dbReference>
<dbReference type="SUPFAM" id="SSF81383">
    <property type="entry name" value="F-box domain"/>
    <property type="match status" value="1"/>
</dbReference>
<accession>A0A1X0QP73</accession>
<keyword evidence="1" id="KW-0472">Membrane</keyword>
<dbReference type="OrthoDB" id="2235992at2759"/>
<keyword evidence="1" id="KW-1133">Transmembrane helix</keyword>
<gene>
    <name evidence="3" type="ORF">BCV72DRAFT_70592</name>
</gene>
<dbReference type="InterPro" id="IPR001810">
    <property type="entry name" value="F-box_dom"/>
</dbReference>
<evidence type="ECO:0000259" key="2">
    <source>
        <dbReference type="PROSITE" id="PS50181"/>
    </source>
</evidence>
<sequence>MNNDNATKLPSEIIKSIALYLNKVDRLSCLTLCKAWYKTLINLIYEDVTFKTLKSFRIFLHTITHHSNVLRPGRAVRTIQMNIDSMDECNFGEKEMVFTEFELLARHCPFVTQLTFRFPHYWRFLHELDLDHHWLYLSKLSDSDGSRKSRKTMVSLGHRLTTYGIDTSLSLSSYGITREHILQDISMLPSLKVIRLKSKYFHLYIQDIVHIFREHPQLEELSLWVKMKKAPDTDDIPTYSNKEQRIHTLGCLIDNTQHPWIPFIKRNYSYIDTLAFQVAYQRNQEGIVQPMSDRTKADILDSILGLFHNEYMASSQDTHKLSVRRLNINLGKAGGLLLAIYMSSIIYMTSAAYVHFTVSTSLHINFIHDFFEHMPMANSETEFLPLKSQVHHSFNIVYPFDPMDNNQGLIEHLKLATESLTYYITELTIKETRKYMATYSLGFQCLDTILEHFTYLKALTFVLSNTYLFDDSDNSSNSLGEIDEVTYVGEVTLSHSDASTHIKHDTLTSLTVKEGKMNTKVFSYLFSKCPHLSSLSIRKYGYDEESLLILECLCLENNVNLVYLS</sequence>
<evidence type="ECO:0000256" key="1">
    <source>
        <dbReference type="SAM" id="Phobius"/>
    </source>
</evidence>
<dbReference type="AlphaFoldDB" id="A0A1X0QP73"/>
<dbReference type="VEuPathDB" id="FungiDB:BCV72DRAFT_70592"/>
<feature type="transmembrane region" description="Helical" evidence="1">
    <location>
        <begin position="334"/>
        <end position="356"/>
    </location>
</feature>